<gene>
    <name evidence="2" type="ORF">FB460_0808</name>
</gene>
<evidence type="ECO:0000256" key="1">
    <source>
        <dbReference type="SAM" id="Phobius"/>
    </source>
</evidence>
<name>A0A542ZRY2_9ACTN</name>
<reference evidence="2 3" key="1">
    <citation type="submission" date="2019-06" db="EMBL/GenBank/DDBJ databases">
        <title>Sequencing the genomes of 1000 actinobacteria strains.</title>
        <authorList>
            <person name="Klenk H.-P."/>
        </authorList>
    </citation>
    <scope>NUCLEOTIDE SEQUENCE [LARGE SCALE GENOMIC DNA]</scope>
    <source>
        <strain evidence="2 3">DSM 8251</strain>
    </source>
</reference>
<dbReference type="AlphaFoldDB" id="A0A542ZRY2"/>
<proteinExistence type="predicted"/>
<dbReference type="Proteomes" id="UP000316196">
    <property type="component" value="Unassembled WGS sequence"/>
</dbReference>
<keyword evidence="1" id="KW-1133">Transmembrane helix</keyword>
<keyword evidence="1" id="KW-0472">Membrane</keyword>
<evidence type="ECO:0000313" key="3">
    <source>
        <dbReference type="Proteomes" id="UP000316196"/>
    </source>
</evidence>
<dbReference type="Pfam" id="PF12277">
    <property type="entry name" value="DUF3618"/>
    <property type="match status" value="1"/>
</dbReference>
<dbReference type="RefSeq" id="WP_211345819.1">
    <property type="nucleotide sequence ID" value="NZ_BAAAMD010000001.1"/>
</dbReference>
<protein>
    <submittedName>
        <fullName evidence="2">Uncharacterized protein DUF3618</fullName>
    </submittedName>
</protein>
<sequence>MAEKDSRSKAQIEADINSARVRLAANLEGLVDEIHPQAIKKRKTDELKTDVEKAKQFARGAAEDAKAQFVHEDGSVRMDRIALIAGVVVGVATLAIGTRVVVGKVRKR</sequence>
<evidence type="ECO:0000313" key="2">
    <source>
        <dbReference type="EMBL" id="TQL63009.1"/>
    </source>
</evidence>
<keyword evidence="1" id="KW-0812">Transmembrane</keyword>
<dbReference type="InterPro" id="IPR022062">
    <property type="entry name" value="DUF3618"/>
</dbReference>
<keyword evidence="3" id="KW-1185">Reference proteome</keyword>
<organism evidence="2 3">
    <name type="scientific">Propioniferax innocua</name>
    <dbReference type="NCBI Taxonomy" id="1753"/>
    <lineage>
        <taxon>Bacteria</taxon>
        <taxon>Bacillati</taxon>
        <taxon>Actinomycetota</taxon>
        <taxon>Actinomycetes</taxon>
        <taxon>Propionibacteriales</taxon>
        <taxon>Propionibacteriaceae</taxon>
        <taxon>Propioniferax</taxon>
    </lineage>
</organism>
<dbReference type="EMBL" id="VFOR01000001">
    <property type="protein sequence ID" value="TQL63009.1"/>
    <property type="molecule type" value="Genomic_DNA"/>
</dbReference>
<comment type="caution">
    <text evidence="2">The sequence shown here is derived from an EMBL/GenBank/DDBJ whole genome shotgun (WGS) entry which is preliminary data.</text>
</comment>
<accession>A0A542ZRY2</accession>
<feature type="transmembrane region" description="Helical" evidence="1">
    <location>
        <begin position="81"/>
        <end position="102"/>
    </location>
</feature>